<dbReference type="PIRSF" id="PIRSF000883">
    <property type="entry name" value="Pesterase_MJ0912"/>
    <property type="match status" value="1"/>
</dbReference>
<dbReference type="InterPro" id="IPR011152">
    <property type="entry name" value="Pesterase_MJ0912"/>
</dbReference>
<accession>A0A5S9IQI2</accession>
<comment type="similarity">
    <text evidence="1">Belongs to the metallophosphoesterase superfamily. YfcE family.</text>
</comment>
<feature type="domain" description="Calcineurin-like phosphoesterase" evidence="2">
    <location>
        <begin position="1"/>
        <end position="205"/>
    </location>
</feature>
<dbReference type="AlphaFoldDB" id="A0A5S9IQI2"/>
<dbReference type="EMBL" id="AP019860">
    <property type="protein sequence ID" value="BBM85857.1"/>
    <property type="molecule type" value="Genomic_DNA"/>
</dbReference>
<dbReference type="Gene3D" id="3.60.21.10">
    <property type="match status" value="1"/>
</dbReference>
<evidence type="ECO:0000313" key="3">
    <source>
        <dbReference type="EMBL" id="BBM85857.1"/>
    </source>
</evidence>
<proteinExistence type="inferred from homology"/>
<dbReference type="RefSeq" id="WP_173013467.1">
    <property type="nucleotide sequence ID" value="NZ_AP019860.1"/>
</dbReference>
<dbReference type="InterPro" id="IPR024654">
    <property type="entry name" value="Calcineurin-like_PHP_lpxH"/>
</dbReference>
<evidence type="ECO:0000313" key="4">
    <source>
        <dbReference type="Proteomes" id="UP000326354"/>
    </source>
</evidence>
<organism evidence="3 4">
    <name type="scientific">Uabimicrobium amorphum</name>
    <dbReference type="NCBI Taxonomy" id="2596890"/>
    <lineage>
        <taxon>Bacteria</taxon>
        <taxon>Pseudomonadati</taxon>
        <taxon>Planctomycetota</taxon>
        <taxon>Candidatus Uabimicrobiia</taxon>
        <taxon>Candidatus Uabimicrobiales</taxon>
        <taxon>Candidatus Uabimicrobiaceae</taxon>
        <taxon>Candidatus Uabimicrobium</taxon>
    </lineage>
</organism>
<evidence type="ECO:0000259" key="2">
    <source>
        <dbReference type="Pfam" id="PF12850"/>
    </source>
</evidence>
<keyword evidence="4" id="KW-1185">Reference proteome</keyword>
<dbReference type="SUPFAM" id="SSF56300">
    <property type="entry name" value="Metallo-dependent phosphatases"/>
    <property type="match status" value="1"/>
</dbReference>
<dbReference type="Proteomes" id="UP000326354">
    <property type="component" value="Chromosome"/>
</dbReference>
<sequence length="247" mass="28656">MRYAIISDIHSNLEALDAVLKHIKSRRINRIICLGDVVGYGPDPQECLKIVRENADICVKGNHEEAVVEGAYLFNDRAKASIEWTRKTLENTEEKEEYWQFLSDLPLLYTENNYLFVHASPIDPTSDYIFGSKQTVRTDKYHNVFAAFDNILFIGHTHIPCVITEDLKTSYVEDLGYKYHFQNQKAIINVGSVGQPRDKDKRASYLEVIDDMFFFHRIEYDVEKTCQKILANQHLDNYLGERLLEGK</sequence>
<dbReference type="Pfam" id="PF12850">
    <property type="entry name" value="Metallophos_2"/>
    <property type="match status" value="1"/>
</dbReference>
<name>A0A5S9IQI2_UABAM</name>
<gene>
    <name evidence="3" type="ORF">UABAM_04236</name>
</gene>
<dbReference type="GO" id="GO:0016791">
    <property type="term" value="F:phosphatase activity"/>
    <property type="evidence" value="ECO:0007669"/>
    <property type="project" value="TreeGrafter"/>
</dbReference>
<reference evidence="3 4" key="1">
    <citation type="submission" date="2019-08" db="EMBL/GenBank/DDBJ databases">
        <title>Complete genome sequence of Candidatus Uab amorphum.</title>
        <authorList>
            <person name="Shiratori T."/>
            <person name="Suzuki S."/>
            <person name="Kakizawa Y."/>
            <person name="Ishida K."/>
        </authorList>
    </citation>
    <scope>NUCLEOTIDE SEQUENCE [LARGE SCALE GENOMIC DNA]</scope>
    <source>
        <strain evidence="3 4">SRT547</strain>
    </source>
</reference>
<dbReference type="KEGG" id="uam:UABAM_04236"/>
<dbReference type="PANTHER" id="PTHR42850:SF2">
    <property type="entry name" value="BLL5683 PROTEIN"/>
    <property type="match status" value="1"/>
</dbReference>
<dbReference type="GO" id="GO:0005737">
    <property type="term" value="C:cytoplasm"/>
    <property type="evidence" value="ECO:0007669"/>
    <property type="project" value="TreeGrafter"/>
</dbReference>
<dbReference type="InterPro" id="IPR050126">
    <property type="entry name" value="Ap4A_hydrolase"/>
</dbReference>
<dbReference type="PANTHER" id="PTHR42850">
    <property type="entry name" value="METALLOPHOSPHOESTERASE"/>
    <property type="match status" value="1"/>
</dbReference>
<dbReference type="CDD" id="cd00838">
    <property type="entry name" value="MPP_superfamily"/>
    <property type="match status" value="1"/>
</dbReference>
<evidence type="ECO:0000256" key="1">
    <source>
        <dbReference type="ARBA" id="ARBA00008950"/>
    </source>
</evidence>
<dbReference type="InterPro" id="IPR029052">
    <property type="entry name" value="Metallo-depent_PP-like"/>
</dbReference>
<protein>
    <submittedName>
        <fullName evidence="3">Phosphoesterase</fullName>
    </submittedName>
</protein>